<keyword evidence="4 8" id="KW-0689">Ribosomal protein</keyword>
<dbReference type="GO" id="GO:0003735">
    <property type="term" value="F:structural constituent of ribosome"/>
    <property type="evidence" value="ECO:0007669"/>
    <property type="project" value="InterPro"/>
</dbReference>
<dbReference type="InterPro" id="IPR035980">
    <property type="entry name" value="Ribosomal_bS6_sf"/>
</dbReference>
<comment type="caution">
    <text evidence="10">The sequence shown here is derived from an EMBL/GenBank/DDBJ whole genome shotgun (WGS) entry which is preliminary data.</text>
</comment>
<evidence type="ECO:0000256" key="1">
    <source>
        <dbReference type="ARBA" id="ARBA00009512"/>
    </source>
</evidence>
<dbReference type="InterPro" id="IPR020814">
    <property type="entry name" value="Ribosomal_S6_plastid/chlpt"/>
</dbReference>
<dbReference type="Pfam" id="PF01250">
    <property type="entry name" value="Ribosomal_S6"/>
    <property type="match status" value="1"/>
</dbReference>
<comment type="function">
    <text evidence="6 8">Binds together with bS18 to 16S ribosomal RNA.</text>
</comment>
<evidence type="ECO:0000256" key="2">
    <source>
        <dbReference type="ARBA" id="ARBA00022730"/>
    </source>
</evidence>
<dbReference type="EMBL" id="BSOH01000021">
    <property type="protein sequence ID" value="GLR18554.1"/>
    <property type="molecule type" value="Genomic_DNA"/>
</dbReference>
<comment type="similarity">
    <text evidence="1 8">Belongs to the bacterial ribosomal protein bS6 family.</text>
</comment>
<dbReference type="InterPro" id="IPR014717">
    <property type="entry name" value="Transl_elong_EF1B/ribsomal_bS6"/>
</dbReference>
<dbReference type="Gene3D" id="3.30.70.60">
    <property type="match status" value="1"/>
</dbReference>
<dbReference type="InterPro" id="IPR000529">
    <property type="entry name" value="Ribosomal_bS6"/>
</dbReference>
<dbReference type="HAMAP" id="MF_00360">
    <property type="entry name" value="Ribosomal_bS6"/>
    <property type="match status" value="1"/>
</dbReference>
<evidence type="ECO:0000256" key="3">
    <source>
        <dbReference type="ARBA" id="ARBA00022884"/>
    </source>
</evidence>
<reference evidence="10" key="1">
    <citation type="journal article" date="2014" name="Int. J. Syst. Evol. Microbiol.">
        <title>Complete genome sequence of Corynebacterium casei LMG S-19264T (=DSM 44701T), isolated from a smear-ripened cheese.</title>
        <authorList>
            <consortium name="US DOE Joint Genome Institute (JGI-PGF)"/>
            <person name="Walter F."/>
            <person name="Albersmeier A."/>
            <person name="Kalinowski J."/>
            <person name="Ruckert C."/>
        </authorList>
    </citation>
    <scope>NUCLEOTIDE SEQUENCE</scope>
    <source>
        <strain evidence="10">NBRC 108769</strain>
    </source>
</reference>
<dbReference type="SUPFAM" id="SSF54995">
    <property type="entry name" value="Ribosomal protein S6"/>
    <property type="match status" value="1"/>
</dbReference>
<dbReference type="RefSeq" id="WP_235294323.1">
    <property type="nucleotide sequence ID" value="NZ_BSOH01000021.1"/>
</dbReference>
<dbReference type="GO" id="GO:0005737">
    <property type="term" value="C:cytoplasm"/>
    <property type="evidence" value="ECO:0007669"/>
    <property type="project" value="UniProtKB-ARBA"/>
</dbReference>
<evidence type="ECO:0000256" key="5">
    <source>
        <dbReference type="ARBA" id="ARBA00023274"/>
    </source>
</evidence>
<dbReference type="NCBIfam" id="TIGR00166">
    <property type="entry name" value="S6"/>
    <property type="match status" value="1"/>
</dbReference>
<feature type="compositionally biased region" description="Low complexity" evidence="9">
    <location>
        <begin position="130"/>
        <end position="145"/>
    </location>
</feature>
<proteinExistence type="inferred from homology"/>
<dbReference type="PANTHER" id="PTHR21011">
    <property type="entry name" value="MITOCHONDRIAL 28S RIBOSOMAL PROTEIN S6"/>
    <property type="match status" value="1"/>
</dbReference>
<gene>
    <name evidence="8" type="primary">rpsF</name>
    <name evidence="10" type="ORF">GCM10007940_31700</name>
</gene>
<keyword evidence="3 8" id="KW-0694">RNA-binding</keyword>
<accession>A0AA37WGS1</accession>
<dbReference type="GO" id="GO:0005840">
    <property type="term" value="C:ribosome"/>
    <property type="evidence" value="ECO:0007669"/>
    <property type="project" value="UniProtKB-KW"/>
</dbReference>
<dbReference type="AlphaFoldDB" id="A0AA37WGS1"/>
<feature type="compositionally biased region" description="Pro residues" evidence="9">
    <location>
        <begin position="146"/>
        <end position="156"/>
    </location>
</feature>
<dbReference type="CDD" id="cd00473">
    <property type="entry name" value="bS6"/>
    <property type="match status" value="1"/>
</dbReference>
<dbReference type="GO" id="GO:1990904">
    <property type="term" value="C:ribonucleoprotein complex"/>
    <property type="evidence" value="ECO:0007669"/>
    <property type="project" value="UniProtKB-KW"/>
</dbReference>
<feature type="region of interest" description="Disordered" evidence="9">
    <location>
        <begin position="108"/>
        <end position="164"/>
    </location>
</feature>
<dbReference type="Proteomes" id="UP001156666">
    <property type="component" value="Unassembled WGS sequence"/>
</dbReference>
<dbReference type="GO" id="GO:0070181">
    <property type="term" value="F:small ribosomal subunit rRNA binding"/>
    <property type="evidence" value="ECO:0007669"/>
    <property type="project" value="TreeGrafter"/>
</dbReference>
<evidence type="ECO:0000313" key="10">
    <source>
        <dbReference type="EMBL" id="GLR18554.1"/>
    </source>
</evidence>
<sequence length="164" mass="18282">MRNYEVTFIVDPVLSSDEIKGTAQTYEDLVKDGGGKIVNMDEMGLRQLAYPINRRSSGIYYSLEFEIESGAIISNLELSMRRDERIMRFLTVALDKYGVKYNEDKREGKIGKITKKDKKDKKDGRKPSRSAAPTEAVAASKAKAPAPVPTKPPVPPAVTKTEEE</sequence>
<keyword evidence="2 8" id="KW-0699">rRNA-binding</keyword>
<organism evidence="10 11">
    <name type="scientific">Portibacter lacus</name>
    <dbReference type="NCBI Taxonomy" id="1099794"/>
    <lineage>
        <taxon>Bacteria</taxon>
        <taxon>Pseudomonadati</taxon>
        <taxon>Bacteroidota</taxon>
        <taxon>Saprospiria</taxon>
        <taxon>Saprospirales</taxon>
        <taxon>Haliscomenobacteraceae</taxon>
        <taxon>Portibacter</taxon>
    </lineage>
</organism>
<dbReference type="PROSITE" id="PS01048">
    <property type="entry name" value="RIBOSOMAL_S6"/>
    <property type="match status" value="1"/>
</dbReference>
<protein>
    <recommendedName>
        <fullName evidence="7 8">Small ribosomal subunit protein bS6</fullName>
    </recommendedName>
</protein>
<keyword evidence="5 8" id="KW-0687">Ribonucleoprotein</keyword>
<evidence type="ECO:0000256" key="7">
    <source>
        <dbReference type="ARBA" id="ARBA00035294"/>
    </source>
</evidence>
<dbReference type="PANTHER" id="PTHR21011:SF1">
    <property type="entry name" value="SMALL RIBOSOMAL SUBUNIT PROTEIN BS6M"/>
    <property type="match status" value="1"/>
</dbReference>
<name>A0AA37WGS1_9BACT</name>
<evidence type="ECO:0000256" key="8">
    <source>
        <dbReference type="HAMAP-Rule" id="MF_00360"/>
    </source>
</evidence>
<evidence type="ECO:0000256" key="9">
    <source>
        <dbReference type="SAM" id="MobiDB-lite"/>
    </source>
</evidence>
<dbReference type="GO" id="GO:0006412">
    <property type="term" value="P:translation"/>
    <property type="evidence" value="ECO:0007669"/>
    <property type="project" value="UniProtKB-UniRule"/>
</dbReference>
<keyword evidence="11" id="KW-1185">Reference proteome</keyword>
<evidence type="ECO:0000256" key="4">
    <source>
        <dbReference type="ARBA" id="ARBA00022980"/>
    </source>
</evidence>
<evidence type="ECO:0000256" key="6">
    <source>
        <dbReference type="ARBA" id="ARBA00035104"/>
    </source>
</evidence>
<reference evidence="10" key="2">
    <citation type="submission" date="2023-01" db="EMBL/GenBank/DDBJ databases">
        <title>Draft genome sequence of Portibacter lacus strain NBRC 108769.</title>
        <authorList>
            <person name="Sun Q."/>
            <person name="Mori K."/>
        </authorList>
    </citation>
    <scope>NUCLEOTIDE SEQUENCE</scope>
    <source>
        <strain evidence="10">NBRC 108769</strain>
    </source>
</reference>
<evidence type="ECO:0000313" key="11">
    <source>
        <dbReference type="Proteomes" id="UP001156666"/>
    </source>
</evidence>
<dbReference type="InterPro" id="IPR020815">
    <property type="entry name" value="Ribosomal_bS6_CS"/>
</dbReference>